<dbReference type="AlphaFoldDB" id="A0A913XQ39"/>
<feature type="domain" description="BTB" evidence="3">
    <location>
        <begin position="27"/>
        <end position="98"/>
    </location>
</feature>
<dbReference type="Pfam" id="PF07707">
    <property type="entry name" value="BACK"/>
    <property type="match status" value="1"/>
</dbReference>
<proteinExistence type="predicted"/>
<dbReference type="Proteomes" id="UP000887567">
    <property type="component" value="Unplaced"/>
</dbReference>
<dbReference type="SMART" id="SM00225">
    <property type="entry name" value="BTB"/>
    <property type="match status" value="1"/>
</dbReference>
<sequence>MEHSNWQTDCSTLKQRSKYAFDNSMFCDVEFSVVDNGGNKVQVPANKYVLSLTSPFFAAMFYGQLAVNKPVIDLPECTKDGLNQMMCFAHTDEVNLTEENVMEVLYLADKFIIPSLVEKCRKYLKKLDLKPEDVLNVLPLIQKIGDKNLQEYFWSIVEVKSSQIISSNGFLDISRELLCQILQREILDIKEIEIFQAVDKWATKRIEEKGLVHSGKVKRAILGLDVIRQIRFPLMTHKDFAEIVLPCKILINTELIELFQIFHKVSPETKTFITKQRCMGDLLIPNLRFNHVEDGDFTSNIVRSLGLFTDALHFTINKSLYLVGVVCFGKQGTEYDVGLTVYKNNQIAHEVYSQYVTEREMIDNLYYGFTVTIDKPLRIDPSDVCTISAKIVGLFSFRGKQGNEVVMSSDGFIITYKDSKQSTSTNVSQGQFPTLLFRKL</sequence>
<evidence type="ECO:0000313" key="5">
    <source>
        <dbReference type="Proteomes" id="UP000887567"/>
    </source>
</evidence>
<dbReference type="PROSITE" id="PS50097">
    <property type="entry name" value="BTB"/>
    <property type="match status" value="1"/>
</dbReference>
<dbReference type="Gene3D" id="2.60.120.820">
    <property type="entry name" value="PHR domain"/>
    <property type="match status" value="1"/>
</dbReference>
<name>A0A913XQ39_EXADI</name>
<dbReference type="InterPro" id="IPR011333">
    <property type="entry name" value="SKP1/BTB/POZ_sf"/>
</dbReference>
<dbReference type="SMART" id="SM00875">
    <property type="entry name" value="BACK"/>
    <property type="match status" value="1"/>
</dbReference>
<dbReference type="OrthoDB" id="636773at2759"/>
<comment type="subcellular location">
    <subcellularLocation>
        <location evidence="1">Cytoplasm</location>
    </subcellularLocation>
</comment>
<accession>A0A913XQ39</accession>
<dbReference type="PANTHER" id="PTHR45774">
    <property type="entry name" value="BTB/POZ DOMAIN-CONTAINING"/>
    <property type="match status" value="1"/>
</dbReference>
<dbReference type="EnsemblMetazoa" id="XM_021052269.1">
    <property type="protein sequence ID" value="XP_020907928.1"/>
    <property type="gene ID" value="LOC110245974"/>
</dbReference>
<organism evidence="4 5">
    <name type="scientific">Exaiptasia diaphana</name>
    <name type="common">Tropical sea anemone</name>
    <name type="synonym">Aiptasia pulchella</name>
    <dbReference type="NCBI Taxonomy" id="2652724"/>
    <lineage>
        <taxon>Eukaryota</taxon>
        <taxon>Metazoa</taxon>
        <taxon>Cnidaria</taxon>
        <taxon>Anthozoa</taxon>
        <taxon>Hexacorallia</taxon>
        <taxon>Actiniaria</taxon>
        <taxon>Aiptasiidae</taxon>
        <taxon>Exaiptasia</taxon>
    </lineage>
</organism>
<dbReference type="SUPFAM" id="SSF54695">
    <property type="entry name" value="POZ domain"/>
    <property type="match status" value="1"/>
</dbReference>
<keyword evidence="5" id="KW-1185">Reference proteome</keyword>
<dbReference type="InterPro" id="IPR012983">
    <property type="entry name" value="PHR"/>
</dbReference>
<keyword evidence="2" id="KW-0963">Cytoplasm</keyword>
<dbReference type="RefSeq" id="XP_020907928.1">
    <property type="nucleotide sequence ID" value="XM_021052269.1"/>
</dbReference>
<dbReference type="InterPro" id="IPR011705">
    <property type="entry name" value="BACK"/>
</dbReference>
<dbReference type="GeneID" id="110245974"/>
<dbReference type="Pfam" id="PF00651">
    <property type="entry name" value="BTB"/>
    <property type="match status" value="1"/>
</dbReference>
<reference evidence="4" key="1">
    <citation type="submission" date="2022-11" db="UniProtKB">
        <authorList>
            <consortium name="EnsemblMetazoa"/>
        </authorList>
    </citation>
    <scope>IDENTIFICATION</scope>
</reference>
<dbReference type="Pfam" id="PF08005">
    <property type="entry name" value="PHR"/>
    <property type="match status" value="1"/>
</dbReference>
<evidence type="ECO:0000259" key="3">
    <source>
        <dbReference type="PROSITE" id="PS50097"/>
    </source>
</evidence>
<protein>
    <recommendedName>
        <fullName evidence="3">BTB domain-containing protein</fullName>
    </recommendedName>
</protein>
<dbReference type="Gene3D" id="3.30.710.10">
    <property type="entry name" value="Potassium Channel Kv1.1, Chain A"/>
    <property type="match status" value="1"/>
</dbReference>
<dbReference type="Gene3D" id="1.25.40.420">
    <property type="match status" value="1"/>
</dbReference>
<dbReference type="InterPro" id="IPR000210">
    <property type="entry name" value="BTB/POZ_dom"/>
</dbReference>
<dbReference type="KEGG" id="epa:110245974"/>
<evidence type="ECO:0000256" key="2">
    <source>
        <dbReference type="ARBA" id="ARBA00022490"/>
    </source>
</evidence>
<dbReference type="PANTHER" id="PTHR45774:SF3">
    <property type="entry name" value="BTB (POZ) DOMAIN-CONTAINING 2B-RELATED"/>
    <property type="match status" value="1"/>
</dbReference>
<dbReference type="InterPro" id="IPR038648">
    <property type="entry name" value="PHR_sf"/>
</dbReference>
<evidence type="ECO:0000256" key="1">
    <source>
        <dbReference type="ARBA" id="ARBA00004496"/>
    </source>
</evidence>
<dbReference type="GO" id="GO:0005829">
    <property type="term" value="C:cytosol"/>
    <property type="evidence" value="ECO:0007669"/>
    <property type="project" value="TreeGrafter"/>
</dbReference>
<dbReference type="GO" id="GO:0022008">
    <property type="term" value="P:neurogenesis"/>
    <property type="evidence" value="ECO:0007669"/>
    <property type="project" value="TreeGrafter"/>
</dbReference>
<dbReference type="OMA" id="LWAINAC"/>
<evidence type="ECO:0000313" key="4">
    <source>
        <dbReference type="EnsemblMetazoa" id="XP_020907928.1"/>
    </source>
</evidence>